<evidence type="ECO:0000313" key="1">
    <source>
        <dbReference type="Proteomes" id="UP000694941"/>
    </source>
</evidence>
<reference evidence="2" key="1">
    <citation type="submission" date="2025-08" db="UniProtKB">
        <authorList>
            <consortium name="RefSeq"/>
        </authorList>
    </citation>
    <scope>IDENTIFICATION</scope>
    <source>
        <tissue evidence="2">Muscle</tissue>
    </source>
</reference>
<dbReference type="NCBIfam" id="TIGR01422">
    <property type="entry name" value="phosphonatase"/>
    <property type="match status" value="1"/>
</dbReference>
<evidence type="ECO:0000313" key="2">
    <source>
        <dbReference type="RefSeq" id="XP_013777624.2"/>
    </source>
</evidence>
<dbReference type="Proteomes" id="UP000694941">
    <property type="component" value="Unplaced"/>
</dbReference>
<dbReference type="SFLD" id="SFLDG01129">
    <property type="entry name" value="C1.5:_HAD__Beta-PGM__Phosphata"/>
    <property type="match status" value="1"/>
</dbReference>
<dbReference type="Gene3D" id="3.40.50.1000">
    <property type="entry name" value="HAD superfamily/HAD-like"/>
    <property type="match status" value="1"/>
</dbReference>
<dbReference type="InterPro" id="IPR036412">
    <property type="entry name" value="HAD-like_sf"/>
</dbReference>
<dbReference type="InterPro" id="IPR023214">
    <property type="entry name" value="HAD_sf"/>
</dbReference>
<dbReference type="Pfam" id="PF00702">
    <property type="entry name" value="Hydrolase"/>
    <property type="match status" value="1"/>
</dbReference>
<proteinExistence type="inferred from homology"/>
<dbReference type="InterPro" id="IPR050155">
    <property type="entry name" value="HAD-like_hydrolase_sf"/>
</dbReference>
<dbReference type="PANTHER" id="PTHR43434">
    <property type="entry name" value="PHOSPHOGLYCOLATE PHOSPHATASE"/>
    <property type="match status" value="1"/>
</dbReference>
<dbReference type="PANTHER" id="PTHR43434:SF19">
    <property type="entry name" value="PHOSPHONOACETALDEHYDE HYDROLASE"/>
    <property type="match status" value="1"/>
</dbReference>
<dbReference type="SFLD" id="SFLDG01135">
    <property type="entry name" value="C1.5.6:_HAD__Beta-PGM__Phospha"/>
    <property type="match status" value="1"/>
</dbReference>
<dbReference type="InterPro" id="IPR023198">
    <property type="entry name" value="PGP-like_dom2"/>
</dbReference>
<dbReference type="SUPFAM" id="SSF56784">
    <property type="entry name" value="HAD-like"/>
    <property type="match status" value="1"/>
</dbReference>
<sequence>MNARFWYTFFSQSRRGFLNPNSVLNKLRNIPSKLPSHGNHCNIMQGPGTTGEAMYYPRSEYKSTRHYQGQVKAVIFDWAGTVVDCGVLAPALTFCELFKNEGVCITEEEARGPMGAHKRVHIKKILENASVQQRWIKVHGKAATEEDIDRMYKKFSPTVLSCLHKYSNIIDGVVDTVKELRRAHGIKIGSTTGFPKEILQTLLRTSESQGYVPEANVAADEVPEARPCPYMVWTCAMRLGVHPIEAIIKVDDTVDGIREGLSAGCWTIGVAKTSNYVGLTEQQLDDLSQLELKQKLAHAYDILIDSGAHYVIDTVVELPLVIKDINRRLAGGEKP</sequence>
<name>A0ABM1B9L8_LIMPO</name>
<keyword evidence="1" id="KW-1185">Reference proteome</keyword>
<dbReference type="InterPro" id="IPR006323">
    <property type="entry name" value="Phosphonoacetald_hydro"/>
</dbReference>
<dbReference type="RefSeq" id="XP_013777624.2">
    <property type="nucleotide sequence ID" value="XM_013922170.2"/>
</dbReference>
<dbReference type="SFLD" id="SFLDS00003">
    <property type="entry name" value="Haloacid_Dehalogenase"/>
    <property type="match status" value="1"/>
</dbReference>
<accession>A0ABM1B9L8</accession>
<protein>
    <submittedName>
        <fullName evidence="2">Uncharacterized protein LOC106462270 isoform X1</fullName>
    </submittedName>
</protein>
<dbReference type="HAMAP" id="MF_01375">
    <property type="entry name" value="PhnX"/>
    <property type="match status" value="1"/>
</dbReference>
<dbReference type="GeneID" id="106462270"/>
<gene>
    <name evidence="2" type="primary">LOC106462270</name>
</gene>
<organism evidence="1 2">
    <name type="scientific">Limulus polyphemus</name>
    <name type="common">Atlantic horseshoe crab</name>
    <dbReference type="NCBI Taxonomy" id="6850"/>
    <lineage>
        <taxon>Eukaryota</taxon>
        <taxon>Metazoa</taxon>
        <taxon>Ecdysozoa</taxon>
        <taxon>Arthropoda</taxon>
        <taxon>Chelicerata</taxon>
        <taxon>Merostomata</taxon>
        <taxon>Xiphosura</taxon>
        <taxon>Limulidae</taxon>
        <taxon>Limulus</taxon>
    </lineage>
</organism>
<dbReference type="Gene3D" id="1.10.150.240">
    <property type="entry name" value="Putative phosphatase, domain 2"/>
    <property type="match status" value="1"/>
</dbReference>